<reference evidence="2 3" key="1">
    <citation type="journal article" date="2016" name="J. Microbiol.">
        <title>Dankookia rubra gen. nov., sp. nov., an alphaproteobacterium isolated from sediment of a shallow stream.</title>
        <authorList>
            <person name="Kim W.H."/>
            <person name="Kim D.H."/>
            <person name="Kang K."/>
            <person name="Ahn T.Y."/>
        </authorList>
    </citation>
    <scope>NUCLEOTIDE SEQUENCE [LARGE SCALE GENOMIC DNA]</scope>
    <source>
        <strain evidence="2 3">JCM30602</strain>
    </source>
</reference>
<dbReference type="OrthoDB" id="7279017at2"/>
<evidence type="ECO:0000313" key="2">
    <source>
        <dbReference type="EMBL" id="TDH62370.1"/>
    </source>
</evidence>
<name>A0A4R5QGG4_9PROT</name>
<organism evidence="2 3">
    <name type="scientific">Dankookia rubra</name>
    <dbReference type="NCBI Taxonomy" id="1442381"/>
    <lineage>
        <taxon>Bacteria</taxon>
        <taxon>Pseudomonadati</taxon>
        <taxon>Pseudomonadota</taxon>
        <taxon>Alphaproteobacteria</taxon>
        <taxon>Acetobacterales</taxon>
        <taxon>Roseomonadaceae</taxon>
        <taxon>Dankookia</taxon>
    </lineage>
</organism>
<feature type="signal peptide" evidence="1">
    <location>
        <begin position="1"/>
        <end position="21"/>
    </location>
</feature>
<dbReference type="EMBL" id="SMSJ01000012">
    <property type="protein sequence ID" value="TDH62370.1"/>
    <property type="molecule type" value="Genomic_DNA"/>
</dbReference>
<evidence type="ECO:0000313" key="3">
    <source>
        <dbReference type="Proteomes" id="UP000295096"/>
    </source>
</evidence>
<dbReference type="Proteomes" id="UP000295096">
    <property type="component" value="Unassembled WGS sequence"/>
</dbReference>
<accession>A0A4R5QGG4</accession>
<dbReference type="RefSeq" id="WP_133288884.1">
    <property type="nucleotide sequence ID" value="NZ_SMSJ01000012.1"/>
</dbReference>
<protein>
    <submittedName>
        <fullName evidence="2">Uncharacterized protein</fullName>
    </submittedName>
</protein>
<dbReference type="PROSITE" id="PS51257">
    <property type="entry name" value="PROKAR_LIPOPROTEIN"/>
    <property type="match status" value="1"/>
</dbReference>
<dbReference type="AlphaFoldDB" id="A0A4R5QGG4"/>
<sequence>MRRALYATALATTLLAGTALAQSGTGGSQGCAEISQAAAAGISARIEADDQAIPAPESVMSLTCLDNFFNGSGLNVMMSNFDPQTMLTAVASRALQQVCAAARSAWNQAIGSVQCGLTVSGWNMGFGGLMGGSFCPRLSFGGGGPALGSASLSSGAANGFYINGAPAVPVGYPVVRPLGLQQ</sequence>
<feature type="chain" id="PRO_5020647900" evidence="1">
    <location>
        <begin position="22"/>
        <end position="182"/>
    </location>
</feature>
<proteinExistence type="predicted"/>
<comment type="caution">
    <text evidence="2">The sequence shown here is derived from an EMBL/GenBank/DDBJ whole genome shotgun (WGS) entry which is preliminary data.</text>
</comment>
<gene>
    <name evidence="2" type="ORF">E2C06_12235</name>
</gene>
<evidence type="ECO:0000256" key="1">
    <source>
        <dbReference type="SAM" id="SignalP"/>
    </source>
</evidence>
<keyword evidence="1" id="KW-0732">Signal</keyword>
<keyword evidence="3" id="KW-1185">Reference proteome</keyword>